<evidence type="ECO:0000256" key="3">
    <source>
        <dbReference type="ARBA" id="ARBA00034247"/>
    </source>
</evidence>
<dbReference type="SUPFAM" id="SSF55785">
    <property type="entry name" value="PYP-like sensor domain (PAS domain)"/>
    <property type="match status" value="1"/>
</dbReference>
<dbReference type="GO" id="GO:0052621">
    <property type="term" value="F:diguanylate cyclase activity"/>
    <property type="evidence" value="ECO:0007669"/>
    <property type="project" value="UniProtKB-EC"/>
</dbReference>
<dbReference type="OrthoDB" id="9812260at2"/>
<dbReference type="FunFam" id="3.30.70.270:FF:000001">
    <property type="entry name" value="Diguanylate cyclase domain protein"/>
    <property type="match status" value="1"/>
</dbReference>
<dbReference type="SUPFAM" id="SSF55073">
    <property type="entry name" value="Nucleotide cyclase"/>
    <property type="match status" value="1"/>
</dbReference>
<dbReference type="PROSITE" id="PS50887">
    <property type="entry name" value="GGDEF"/>
    <property type="match status" value="1"/>
</dbReference>
<dbReference type="AlphaFoldDB" id="A0A501WLW1"/>
<feature type="domain" description="GGDEF" evidence="4">
    <location>
        <begin position="187"/>
        <end position="319"/>
    </location>
</feature>
<comment type="caution">
    <text evidence="5">The sequence shown here is derived from an EMBL/GenBank/DDBJ whole genome shotgun (WGS) entry which is preliminary data.</text>
</comment>
<evidence type="ECO:0000256" key="2">
    <source>
        <dbReference type="ARBA" id="ARBA00012528"/>
    </source>
</evidence>
<dbReference type="Proteomes" id="UP000315901">
    <property type="component" value="Unassembled WGS sequence"/>
</dbReference>
<dbReference type="Gene3D" id="3.30.450.20">
    <property type="entry name" value="PAS domain"/>
    <property type="match status" value="1"/>
</dbReference>
<dbReference type="InterPro" id="IPR043128">
    <property type="entry name" value="Rev_trsase/Diguanyl_cyclase"/>
</dbReference>
<protein>
    <recommendedName>
        <fullName evidence="2">diguanylate cyclase</fullName>
        <ecNumber evidence="2">2.7.7.65</ecNumber>
    </recommendedName>
</protein>
<proteinExistence type="predicted"/>
<dbReference type="InterPro" id="IPR013656">
    <property type="entry name" value="PAS_4"/>
</dbReference>
<comment type="cofactor">
    <cofactor evidence="1">
        <name>Mg(2+)</name>
        <dbReference type="ChEBI" id="CHEBI:18420"/>
    </cofactor>
</comment>
<evidence type="ECO:0000259" key="4">
    <source>
        <dbReference type="PROSITE" id="PS50887"/>
    </source>
</evidence>
<dbReference type="InterPro" id="IPR029787">
    <property type="entry name" value="Nucleotide_cyclase"/>
</dbReference>
<comment type="catalytic activity">
    <reaction evidence="3">
        <text>2 GTP = 3',3'-c-di-GMP + 2 diphosphate</text>
        <dbReference type="Rhea" id="RHEA:24898"/>
        <dbReference type="ChEBI" id="CHEBI:33019"/>
        <dbReference type="ChEBI" id="CHEBI:37565"/>
        <dbReference type="ChEBI" id="CHEBI:58805"/>
        <dbReference type="EC" id="2.7.7.65"/>
    </reaction>
</comment>
<sequence length="319" mass="35547">MSQQQDDLTALHWLFDMLQHIDVGLVVINKRYEIELWNGFMENHSGVSSTAARNKSLFSVFPDLNEEWLKQKFDNVLALRTPIYISWEQRPYLFPFKSYRSITGIADKMFQNVVIRPIKNANGTVTHLCVVVYDVTDVATNKAALSAANRKLDQLSKIDGLTELSNRATLDRALDVVYDAYKLHGGGPHSLVMADIDHFKKVNDSYGHQVGDEVLQQFAKILSSASRRGDFVGRFGGEEFGILLPNTDKNGAQVYCEKVRTQLEGMKIATSQGDISITVSLGVCELNDKAMGVKGWLAAADKALYAAKQQGRNRTVVAD</sequence>
<evidence type="ECO:0000313" key="5">
    <source>
        <dbReference type="EMBL" id="TPE49802.1"/>
    </source>
</evidence>
<dbReference type="InterPro" id="IPR000160">
    <property type="entry name" value="GGDEF_dom"/>
</dbReference>
<dbReference type="InterPro" id="IPR035965">
    <property type="entry name" value="PAS-like_dom_sf"/>
</dbReference>
<dbReference type="Pfam" id="PF08448">
    <property type="entry name" value="PAS_4"/>
    <property type="match status" value="1"/>
</dbReference>
<gene>
    <name evidence="5" type="ORF">FJM67_11360</name>
</gene>
<dbReference type="SMART" id="SM00267">
    <property type="entry name" value="GGDEF"/>
    <property type="match status" value="1"/>
</dbReference>
<dbReference type="RefSeq" id="WP_140589380.1">
    <property type="nucleotide sequence ID" value="NZ_VFRR01000022.1"/>
</dbReference>
<dbReference type="Pfam" id="PF00990">
    <property type="entry name" value="GGDEF"/>
    <property type="match status" value="1"/>
</dbReference>
<dbReference type="CDD" id="cd01949">
    <property type="entry name" value="GGDEF"/>
    <property type="match status" value="1"/>
</dbReference>
<dbReference type="NCBIfam" id="TIGR00254">
    <property type="entry name" value="GGDEF"/>
    <property type="match status" value="1"/>
</dbReference>
<dbReference type="Gene3D" id="3.30.70.270">
    <property type="match status" value="1"/>
</dbReference>
<reference evidence="5 6" key="1">
    <citation type="submission" date="2019-06" db="EMBL/GenBank/DDBJ databases">
        <title>A novel bacterium of genus Marinomonas, isolated from coastal sand.</title>
        <authorList>
            <person name="Huang H."/>
            <person name="Mo K."/>
            <person name="Hu Y."/>
        </authorList>
    </citation>
    <scope>NUCLEOTIDE SEQUENCE [LARGE SCALE GENOMIC DNA]</scope>
    <source>
        <strain evidence="5 6">HB171799</strain>
    </source>
</reference>
<dbReference type="EMBL" id="VFRR01000022">
    <property type="protein sequence ID" value="TPE49802.1"/>
    <property type="molecule type" value="Genomic_DNA"/>
</dbReference>
<dbReference type="PANTHER" id="PTHR45138:SF9">
    <property type="entry name" value="DIGUANYLATE CYCLASE DGCM-RELATED"/>
    <property type="match status" value="1"/>
</dbReference>
<dbReference type="EC" id="2.7.7.65" evidence="2"/>
<name>A0A501WLW1_9GAMM</name>
<keyword evidence="6" id="KW-1185">Reference proteome</keyword>
<accession>A0A501WLW1</accession>
<dbReference type="PANTHER" id="PTHR45138">
    <property type="entry name" value="REGULATORY COMPONENTS OF SENSORY TRANSDUCTION SYSTEM"/>
    <property type="match status" value="1"/>
</dbReference>
<evidence type="ECO:0000313" key="6">
    <source>
        <dbReference type="Proteomes" id="UP000315901"/>
    </source>
</evidence>
<evidence type="ECO:0000256" key="1">
    <source>
        <dbReference type="ARBA" id="ARBA00001946"/>
    </source>
</evidence>
<organism evidence="5 6">
    <name type="scientific">Maribrevibacterium harenarium</name>
    <dbReference type="NCBI Taxonomy" id="2589817"/>
    <lineage>
        <taxon>Bacteria</taxon>
        <taxon>Pseudomonadati</taxon>
        <taxon>Pseudomonadota</taxon>
        <taxon>Gammaproteobacteria</taxon>
        <taxon>Oceanospirillales</taxon>
        <taxon>Oceanospirillaceae</taxon>
        <taxon>Maribrevibacterium</taxon>
    </lineage>
</organism>
<dbReference type="InterPro" id="IPR050469">
    <property type="entry name" value="Diguanylate_Cyclase"/>
</dbReference>